<dbReference type="Gene3D" id="3.40.390.10">
    <property type="entry name" value="Collagenase (Catalytic Domain)"/>
    <property type="match status" value="1"/>
</dbReference>
<proteinExistence type="inferred from homology"/>
<dbReference type="InterPro" id="IPR000718">
    <property type="entry name" value="Peptidase_M13"/>
</dbReference>
<dbReference type="InterPro" id="IPR042089">
    <property type="entry name" value="Peptidase_M13_dom_2"/>
</dbReference>
<accession>A0AAQ4D8I0</accession>
<keyword evidence="2" id="KW-1133">Transmembrane helix</keyword>
<dbReference type="GO" id="GO:0005886">
    <property type="term" value="C:plasma membrane"/>
    <property type="evidence" value="ECO:0007669"/>
    <property type="project" value="TreeGrafter"/>
</dbReference>
<dbReference type="EMBL" id="JARKHS020033719">
    <property type="protein sequence ID" value="KAK8758770.1"/>
    <property type="molecule type" value="Genomic_DNA"/>
</dbReference>
<organism evidence="4 5">
    <name type="scientific">Amblyomma americanum</name>
    <name type="common">Lone star tick</name>
    <dbReference type="NCBI Taxonomy" id="6943"/>
    <lineage>
        <taxon>Eukaryota</taxon>
        <taxon>Metazoa</taxon>
        <taxon>Ecdysozoa</taxon>
        <taxon>Arthropoda</taxon>
        <taxon>Chelicerata</taxon>
        <taxon>Arachnida</taxon>
        <taxon>Acari</taxon>
        <taxon>Parasitiformes</taxon>
        <taxon>Ixodida</taxon>
        <taxon>Ixodoidea</taxon>
        <taxon>Ixodidae</taxon>
        <taxon>Amblyomminae</taxon>
        <taxon>Amblyomma</taxon>
    </lineage>
</organism>
<dbReference type="PANTHER" id="PTHR11733">
    <property type="entry name" value="ZINC METALLOPROTEASE FAMILY M13 NEPRILYSIN-RELATED"/>
    <property type="match status" value="1"/>
</dbReference>
<evidence type="ECO:0000259" key="3">
    <source>
        <dbReference type="Pfam" id="PF05649"/>
    </source>
</evidence>
<protein>
    <recommendedName>
        <fullName evidence="3">Peptidase M13 N-terminal domain-containing protein</fullName>
    </recommendedName>
</protein>
<dbReference type="AlphaFoldDB" id="A0AAQ4D8I0"/>
<dbReference type="Gene3D" id="1.10.1380.10">
    <property type="entry name" value="Neutral endopeptidase , domain2"/>
    <property type="match status" value="1"/>
</dbReference>
<comment type="similarity">
    <text evidence="1">Belongs to the peptidase M13 family.</text>
</comment>
<keyword evidence="5" id="KW-1185">Reference proteome</keyword>
<dbReference type="Proteomes" id="UP001321473">
    <property type="component" value="Unassembled WGS sequence"/>
</dbReference>
<name>A0AAQ4D8I0_AMBAM</name>
<dbReference type="GO" id="GO:0004222">
    <property type="term" value="F:metalloendopeptidase activity"/>
    <property type="evidence" value="ECO:0007669"/>
    <property type="project" value="InterPro"/>
</dbReference>
<evidence type="ECO:0000313" key="4">
    <source>
        <dbReference type="EMBL" id="KAK8758770.1"/>
    </source>
</evidence>
<dbReference type="PROSITE" id="PS51885">
    <property type="entry name" value="NEPRILYSIN"/>
    <property type="match status" value="1"/>
</dbReference>
<reference evidence="4 5" key="1">
    <citation type="journal article" date="2023" name="Arcadia Sci">
        <title>De novo assembly of a long-read Amblyomma americanum tick genome.</title>
        <authorList>
            <person name="Chou S."/>
            <person name="Poskanzer K.E."/>
            <person name="Rollins M."/>
            <person name="Thuy-Boun P.S."/>
        </authorList>
    </citation>
    <scope>NUCLEOTIDE SEQUENCE [LARGE SCALE GENOMIC DNA]</scope>
    <source>
        <strain evidence="4">F_SG_1</strain>
        <tissue evidence="4">Salivary glands</tissue>
    </source>
</reference>
<dbReference type="GO" id="GO:0016485">
    <property type="term" value="P:protein processing"/>
    <property type="evidence" value="ECO:0007669"/>
    <property type="project" value="TreeGrafter"/>
</dbReference>
<dbReference type="InterPro" id="IPR024079">
    <property type="entry name" value="MetalloPept_cat_dom_sf"/>
</dbReference>
<evidence type="ECO:0000256" key="2">
    <source>
        <dbReference type="SAM" id="Phobius"/>
    </source>
</evidence>
<sequence length="294" mass="32643">MWLTSIVLGLGAAVVLGALLFATWRLVTKAPITHMKITTSVGHNRSGDVGSKRGALFSCSDTRSCADAYTAILLESMDASVSPCHNFYEYACGGWRHSHKMTSTAFSAWRHYTVDVIERLYSEKVASSMRKEPVGQAAQFLEACINIDNGDGQGATALTELKTVLAEGGLTWPDRSESSDLIGSVFFMARRVALPVLFGVDLGYTKYRLRAIYFPLDAAFQETARRLWELVKTRHVREFVHTAYHEMAVEGIVNETRINEIVNILESMAVRRARRQTTRSSTAFYVPTSSTDTP</sequence>
<dbReference type="InterPro" id="IPR008753">
    <property type="entry name" value="Peptidase_M13_N"/>
</dbReference>
<keyword evidence="2" id="KW-0812">Transmembrane</keyword>
<keyword evidence="2" id="KW-0472">Membrane</keyword>
<evidence type="ECO:0000256" key="1">
    <source>
        <dbReference type="ARBA" id="ARBA00007357"/>
    </source>
</evidence>
<evidence type="ECO:0000313" key="5">
    <source>
        <dbReference type="Proteomes" id="UP001321473"/>
    </source>
</evidence>
<dbReference type="Pfam" id="PF05649">
    <property type="entry name" value="Peptidase_M13_N"/>
    <property type="match status" value="1"/>
</dbReference>
<comment type="caution">
    <text evidence="4">The sequence shown here is derived from an EMBL/GenBank/DDBJ whole genome shotgun (WGS) entry which is preliminary data.</text>
</comment>
<feature type="domain" description="Peptidase M13 N-terminal" evidence="3">
    <location>
        <begin position="83"/>
        <end position="287"/>
    </location>
</feature>
<gene>
    <name evidence="4" type="ORF">V5799_003602</name>
</gene>
<dbReference type="PANTHER" id="PTHR11733:SF167">
    <property type="entry name" value="FI17812P1-RELATED"/>
    <property type="match status" value="1"/>
</dbReference>
<feature type="transmembrane region" description="Helical" evidence="2">
    <location>
        <begin position="6"/>
        <end position="27"/>
    </location>
</feature>
<dbReference type="SUPFAM" id="SSF55486">
    <property type="entry name" value="Metalloproteases ('zincins'), catalytic domain"/>
    <property type="match status" value="1"/>
</dbReference>